<dbReference type="PANTHER" id="PTHR30619:SF1">
    <property type="entry name" value="RECOMBINATION PROTEIN 2"/>
    <property type="match status" value="1"/>
</dbReference>
<evidence type="ECO:0000313" key="3">
    <source>
        <dbReference type="Proteomes" id="UP000049979"/>
    </source>
</evidence>
<organism evidence="2 3">
    <name type="scientific">Roseburia faecis</name>
    <dbReference type="NCBI Taxonomy" id="301302"/>
    <lineage>
        <taxon>Bacteria</taxon>
        <taxon>Bacillati</taxon>
        <taxon>Bacillota</taxon>
        <taxon>Clostridia</taxon>
        <taxon>Lachnospirales</taxon>
        <taxon>Lachnospiraceae</taxon>
        <taxon>Roseburia</taxon>
    </lineage>
</organism>
<name>A0A0M6WSD3_9FIRM</name>
<feature type="domain" description="Metallo-beta-lactamase" evidence="1">
    <location>
        <begin position="26"/>
        <end position="94"/>
    </location>
</feature>
<proteinExistence type="predicted"/>
<dbReference type="OrthoDB" id="9783680at2"/>
<sequence length="346" mass="39303">MKLKMLPALAGDCLEIKFDGCTPGMVIIDGGMGKECRYILKNDVCDWKDKNGPVDLAILTHMDNDHISGFLSLIKDEKINDEYLSEMWFNYGEKIERSVSNEKKRLYVEDNSCLTSCKQGKELYEYLKIKNIPLVAPIISGMKKQADQWCLEVISPSEECLDEFVSSDEYQVIEDEVADLQTAARKNDYGYSVEDLLKRTFDESSVTKANASSVAVLVSDNDHSILCLGDAKSSEVERELRRRGYYENNPLHVDFVKVSHHGSSHSTSGSLIRILDCRNYLISTNWKGLPTKECLARIVENALEPVTFYCNYEPYTEIFTSDEYQKYGMQFKNIGNMEIDVSGESL</sequence>
<keyword evidence="3" id="KW-1185">Reference proteome</keyword>
<dbReference type="InterPro" id="IPR052159">
    <property type="entry name" value="Competence_DNA_uptake"/>
</dbReference>
<dbReference type="InterPro" id="IPR001279">
    <property type="entry name" value="Metallo-B-lactamas"/>
</dbReference>
<dbReference type="EMBL" id="CVRR01000033">
    <property type="protein sequence ID" value="CRL40555.1"/>
    <property type="molecule type" value="Genomic_DNA"/>
</dbReference>
<dbReference type="InterPro" id="IPR036866">
    <property type="entry name" value="RibonucZ/Hydroxyglut_hydro"/>
</dbReference>
<protein>
    <recommendedName>
        <fullName evidence="1">Metallo-beta-lactamase domain-containing protein</fullName>
    </recommendedName>
</protein>
<dbReference type="RefSeq" id="WP_141652733.1">
    <property type="nucleotide sequence ID" value="NZ_CP173697.1"/>
</dbReference>
<dbReference type="Proteomes" id="UP000049979">
    <property type="component" value="Unassembled WGS sequence"/>
</dbReference>
<evidence type="ECO:0000313" key="2">
    <source>
        <dbReference type="EMBL" id="CRL40555.1"/>
    </source>
</evidence>
<dbReference type="PANTHER" id="PTHR30619">
    <property type="entry name" value="DNA INTERNALIZATION/COMPETENCE PROTEIN COMEC/REC2"/>
    <property type="match status" value="1"/>
</dbReference>
<dbReference type="Gene3D" id="3.60.15.10">
    <property type="entry name" value="Ribonuclease Z/Hydroxyacylglutathione hydrolase-like"/>
    <property type="match status" value="1"/>
</dbReference>
<dbReference type="SUPFAM" id="SSF56281">
    <property type="entry name" value="Metallo-hydrolase/oxidoreductase"/>
    <property type="match status" value="1"/>
</dbReference>
<reference evidence="3" key="1">
    <citation type="submission" date="2015-05" db="EMBL/GenBank/DDBJ databases">
        <authorList>
            <consortium name="Pathogen Informatics"/>
        </authorList>
    </citation>
    <scope>NUCLEOTIDE SEQUENCE [LARGE SCALE GENOMIC DNA]</scope>
    <source>
        <strain evidence="3">M72</strain>
    </source>
</reference>
<evidence type="ECO:0000259" key="1">
    <source>
        <dbReference type="Pfam" id="PF00753"/>
    </source>
</evidence>
<dbReference type="AlphaFoldDB" id="A0A0M6WSD3"/>
<dbReference type="Pfam" id="PF00753">
    <property type="entry name" value="Lactamase_B"/>
    <property type="match status" value="1"/>
</dbReference>
<gene>
    <name evidence="2" type="ORF">M72_09981</name>
</gene>
<accession>A0A0M6WSD3</accession>